<dbReference type="Pfam" id="PF00717">
    <property type="entry name" value="Peptidase_S24"/>
    <property type="match status" value="1"/>
</dbReference>
<protein>
    <recommendedName>
        <fullName evidence="1">Peptidase S24/S26A/S26B/S26C domain-containing protein</fullName>
    </recommendedName>
</protein>
<dbReference type="Proteomes" id="UP000222564">
    <property type="component" value="Unassembled WGS sequence"/>
</dbReference>
<accession>A0A2C6MGX9</accession>
<sequence>MYRKRSHRIRIKFYIKKGGQIYLRSANPNYEDIEYGPNHRIIGIMVGIIRESAPSLSEYQELLRLKEYQDNRWTEVIESAVSVGFKPEHLKQLIDMQVAVANNLVKELKKTYKT</sequence>
<organism evidence="2 3">
    <name type="scientific">Desulforamulus profundi</name>
    <dbReference type="NCBI Taxonomy" id="1383067"/>
    <lineage>
        <taxon>Bacteria</taxon>
        <taxon>Bacillati</taxon>
        <taxon>Bacillota</taxon>
        <taxon>Clostridia</taxon>
        <taxon>Eubacteriales</taxon>
        <taxon>Peptococcaceae</taxon>
        <taxon>Desulforamulus</taxon>
    </lineage>
</organism>
<gene>
    <name evidence="2" type="ORF">P378_06240</name>
</gene>
<dbReference type="AlphaFoldDB" id="A0A2C6MGX9"/>
<dbReference type="SUPFAM" id="SSF51306">
    <property type="entry name" value="LexA/Signal peptidase"/>
    <property type="match status" value="1"/>
</dbReference>
<keyword evidence="3" id="KW-1185">Reference proteome</keyword>
<dbReference type="InterPro" id="IPR036286">
    <property type="entry name" value="LexA/Signal_pep-like_sf"/>
</dbReference>
<evidence type="ECO:0000313" key="3">
    <source>
        <dbReference type="Proteomes" id="UP000222564"/>
    </source>
</evidence>
<dbReference type="RefSeq" id="WP_099082546.1">
    <property type="nucleotide sequence ID" value="NZ_AWQQ01000038.1"/>
</dbReference>
<dbReference type="OrthoDB" id="1766270at2"/>
<name>A0A2C6MGX9_9FIRM</name>
<proteinExistence type="predicted"/>
<comment type="caution">
    <text evidence="2">The sequence shown here is derived from an EMBL/GenBank/DDBJ whole genome shotgun (WGS) entry which is preliminary data.</text>
</comment>
<evidence type="ECO:0000259" key="1">
    <source>
        <dbReference type="Pfam" id="PF00717"/>
    </source>
</evidence>
<feature type="domain" description="Peptidase S24/S26A/S26B/S26C" evidence="1">
    <location>
        <begin position="9"/>
        <end position="46"/>
    </location>
</feature>
<dbReference type="Gene3D" id="2.10.109.10">
    <property type="entry name" value="Umud Fragment, subunit A"/>
    <property type="match status" value="1"/>
</dbReference>
<evidence type="ECO:0000313" key="2">
    <source>
        <dbReference type="EMBL" id="PHJ38985.1"/>
    </source>
</evidence>
<reference evidence="2 3" key="1">
    <citation type="submission" date="2013-09" db="EMBL/GenBank/DDBJ databases">
        <title>Biodegradation of hydrocarbons in the deep terrestrial subsurface : characterization of a microbial consortium composed of two Desulfotomaculum species originating from a deep geological formation.</title>
        <authorList>
            <person name="Aullo T."/>
            <person name="Berlendis S."/>
            <person name="Lascourreges J.-F."/>
            <person name="Dessort D."/>
            <person name="Saint-Laurent S."/>
            <person name="Schraauwers B."/>
            <person name="Mas J."/>
            <person name="Magot M."/>
            <person name="Ranchou-Peyruse A."/>
        </authorList>
    </citation>
    <scope>NUCLEOTIDE SEQUENCE [LARGE SCALE GENOMIC DNA]</scope>
    <source>
        <strain evidence="2 3">Bs107</strain>
    </source>
</reference>
<dbReference type="InterPro" id="IPR015927">
    <property type="entry name" value="Peptidase_S24_S26A/B/C"/>
</dbReference>
<dbReference type="EMBL" id="AWQQ01000038">
    <property type="protein sequence ID" value="PHJ38985.1"/>
    <property type="molecule type" value="Genomic_DNA"/>
</dbReference>